<dbReference type="InterPro" id="IPR035421">
    <property type="entry name" value="Terminase_6C"/>
</dbReference>
<dbReference type="Pfam" id="PF03237">
    <property type="entry name" value="Terminase_6N"/>
    <property type="match status" value="1"/>
</dbReference>
<dbReference type="Pfam" id="PF17289">
    <property type="entry name" value="Terminase_6C"/>
    <property type="match status" value="1"/>
</dbReference>
<sequence length="364" mass="40361">MRFPIMRIIAPTFADARDVCVEGESGLRAVCQPGELVTWNRSIGEGEFRNGARFKVFSSEEPERLRGPQSYADWCDELCAWSYPRATWDMAQMGLRLGKHPRVVVTTTPRPNDVIRELLALPTTHVTRGTTYENRANLAPSFFNSIISRYEGTRLGRQEINAELLEDVAGALWMRDWIDRSRVSTMPELVRIVVAIDPSAGSKDSSDETGIVVVGKGIDGHGYVLGDYTLRGTPSQWASEAIAAYHRHRADRIIAEVNNGGEMVETVLRGIEGGRNIPYTAVHAADGKRTRAEPVSALYEQGKIHHVGVFVALEDEQCSWVPGEGRSPNRVDALVWAITGLHLTQMSDVGDWDYGPNPIADYRG</sequence>
<dbReference type="Gene3D" id="3.30.420.240">
    <property type="match status" value="1"/>
</dbReference>
<protein>
    <recommendedName>
        <fullName evidence="2">Terminase large subunit gp17-like C-terminal domain-containing protein</fullName>
    </recommendedName>
</protein>
<reference evidence="3" key="1">
    <citation type="submission" date="2017-05" db="EMBL/GenBank/DDBJ databases">
        <title>The virome of a scalding spring: bacteriophages and archaeal viruses share the pool.</title>
        <authorList>
            <person name="Zablocki O.D.J."/>
            <person name="van Zyl L.J."/>
            <person name="Kirby B."/>
            <person name="Trindade M.I."/>
        </authorList>
    </citation>
    <scope>NUCLEOTIDE SEQUENCE</scope>
</reference>
<keyword evidence="1" id="KW-1188">Viral release from host cell</keyword>
<dbReference type="InterPro" id="IPR027417">
    <property type="entry name" value="P-loop_NTPase"/>
</dbReference>
<name>A0A2U7PC28_9VIRU</name>
<dbReference type="EMBL" id="MF098556">
    <property type="protein sequence ID" value="ASV43914.1"/>
    <property type="molecule type" value="Genomic_DNA"/>
</dbReference>
<evidence type="ECO:0000313" key="3">
    <source>
        <dbReference type="EMBL" id="ASV43914.1"/>
    </source>
</evidence>
<evidence type="ECO:0000259" key="2">
    <source>
        <dbReference type="Pfam" id="PF17289"/>
    </source>
</evidence>
<accession>A0A2U7PC28</accession>
<dbReference type="Gene3D" id="3.40.50.300">
    <property type="entry name" value="P-loop containing nucleotide triphosphate hydrolases"/>
    <property type="match status" value="1"/>
</dbReference>
<feature type="domain" description="Terminase large subunit gp17-like C-terminal" evidence="2">
    <location>
        <begin position="195"/>
        <end position="338"/>
    </location>
</feature>
<proteinExistence type="predicted"/>
<organism evidence="3">
    <name type="scientific">Hot spring virus BHS1</name>
    <dbReference type="NCBI Taxonomy" id="2024351"/>
    <lineage>
        <taxon>Viruses</taxon>
    </lineage>
</organism>
<evidence type="ECO:0000256" key="1">
    <source>
        <dbReference type="ARBA" id="ARBA00022612"/>
    </source>
</evidence>